<evidence type="ECO:0000313" key="3">
    <source>
        <dbReference type="EMBL" id="MFI1963403.1"/>
    </source>
</evidence>
<organism evidence="3 4">
    <name type="scientific">Streptomyces pathocidini</name>
    <dbReference type="NCBI Taxonomy" id="1650571"/>
    <lineage>
        <taxon>Bacteria</taxon>
        <taxon>Bacillati</taxon>
        <taxon>Actinomycetota</taxon>
        <taxon>Actinomycetes</taxon>
        <taxon>Kitasatosporales</taxon>
        <taxon>Streptomycetaceae</taxon>
        <taxon>Streptomyces</taxon>
    </lineage>
</organism>
<keyword evidence="4" id="KW-1185">Reference proteome</keyword>
<dbReference type="PRINTS" id="PR00359">
    <property type="entry name" value="BP450"/>
</dbReference>
<name>A0ABW7URL1_9ACTN</name>
<keyword evidence="2" id="KW-0560">Oxidoreductase</keyword>
<dbReference type="EMBL" id="JBIRWE010000001">
    <property type="protein sequence ID" value="MFI1963403.1"/>
    <property type="molecule type" value="Genomic_DNA"/>
</dbReference>
<gene>
    <name evidence="3" type="ORF">ACH429_04565</name>
</gene>
<dbReference type="Gene3D" id="1.10.630.10">
    <property type="entry name" value="Cytochrome P450"/>
    <property type="match status" value="1"/>
</dbReference>
<dbReference type="PANTHER" id="PTHR46696:SF1">
    <property type="entry name" value="CYTOCHROME P450 YJIB-RELATED"/>
    <property type="match status" value="1"/>
</dbReference>
<evidence type="ECO:0000256" key="1">
    <source>
        <dbReference type="ARBA" id="ARBA00010617"/>
    </source>
</evidence>
<dbReference type="RefSeq" id="WP_055470798.1">
    <property type="nucleotide sequence ID" value="NZ_JBIRWE010000001.1"/>
</dbReference>
<keyword evidence="2" id="KW-0349">Heme</keyword>
<sequence>MAPPGMPRMAVADPYPWYAWLRENAPAHPVRGRWLVSRAHDVRALLADHERLSSDLTIGGTRVATLPLGPEAGASNLLNADPPVHARLRAGVPLPTARVAALRPQVQQLADLLIDRFARSGRVELVEELAARLPFQVICEVLGIAAELRTDLKRAVDSAARHGHGETGQRAHLHLGALVRRQLTGHTAPPGTLLASLAQARAAGRIDAAEELGQAVIVLSAGHETTVHLLGNAMAALLTHPDQCARLREAPHLIDTAVEELLRFDGPVWAAPLRVARQDISIGRMTIPAGDVVTLLLGSANRDPQAFHHPDTLELTRAPNPHVAFGRGIHYCLGAQLARLEATVAITTLLRRLPRLRLACRPEELRWQRHPVVRGLAALPLRFTPTR</sequence>
<dbReference type="InterPro" id="IPR002397">
    <property type="entry name" value="Cyt_P450_B"/>
</dbReference>
<dbReference type="PANTHER" id="PTHR46696">
    <property type="entry name" value="P450, PUTATIVE (EUROFUNG)-RELATED"/>
    <property type="match status" value="1"/>
</dbReference>
<comment type="caution">
    <text evidence="3">The sequence shown here is derived from an EMBL/GenBank/DDBJ whole genome shotgun (WGS) entry which is preliminary data.</text>
</comment>
<dbReference type="InterPro" id="IPR017972">
    <property type="entry name" value="Cyt_P450_CS"/>
</dbReference>
<keyword evidence="2" id="KW-0479">Metal-binding</keyword>
<keyword evidence="2" id="KW-0503">Monooxygenase</keyword>
<dbReference type="PROSITE" id="PS00086">
    <property type="entry name" value="CYTOCHROME_P450"/>
    <property type="match status" value="1"/>
</dbReference>
<comment type="similarity">
    <text evidence="1 2">Belongs to the cytochrome P450 family.</text>
</comment>
<dbReference type="InterPro" id="IPR036396">
    <property type="entry name" value="Cyt_P450_sf"/>
</dbReference>
<reference evidence="3 4" key="1">
    <citation type="submission" date="2024-10" db="EMBL/GenBank/DDBJ databases">
        <title>The Natural Products Discovery Center: Release of the First 8490 Sequenced Strains for Exploring Actinobacteria Biosynthetic Diversity.</title>
        <authorList>
            <person name="Kalkreuter E."/>
            <person name="Kautsar S.A."/>
            <person name="Yang D."/>
            <person name="Bader C.D."/>
            <person name="Teijaro C.N."/>
            <person name="Fluegel L."/>
            <person name="Davis C.M."/>
            <person name="Simpson J.R."/>
            <person name="Lauterbach L."/>
            <person name="Steele A.D."/>
            <person name="Gui C."/>
            <person name="Meng S."/>
            <person name="Li G."/>
            <person name="Viehrig K."/>
            <person name="Ye F."/>
            <person name="Su P."/>
            <person name="Kiefer A.F."/>
            <person name="Nichols A."/>
            <person name="Cepeda A.J."/>
            <person name="Yan W."/>
            <person name="Fan B."/>
            <person name="Jiang Y."/>
            <person name="Adhikari A."/>
            <person name="Zheng C.-J."/>
            <person name="Schuster L."/>
            <person name="Cowan T.M."/>
            <person name="Smanski M.J."/>
            <person name="Chevrette M.G."/>
            <person name="De Carvalho L.P.S."/>
            <person name="Shen B."/>
        </authorList>
    </citation>
    <scope>NUCLEOTIDE SEQUENCE [LARGE SCALE GENOMIC DNA]</scope>
    <source>
        <strain evidence="3 4">NPDC020327</strain>
    </source>
</reference>
<accession>A0ABW7URL1</accession>
<evidence type="ECO:0000256" key="2">
    <source>
        <dbReference type="RuleBase" id="RU000461"/>
    </source>
</evidence>
<protein>
    <submittedName>
        <fullName evidence="3">Cytochrome P450</fullName>
    </submittedName>
</protein>
<dbReference type="InterPro" id="IPR001128">
    <property type="entry name" value="Cyt_P450"/>
</dbReference>
<dbReference type="Proteomes" id="UP001611548">
    <property type="component" value="Unassembled WGS sequence"/>
</dbReference>
<evidence type="ECO:0000313" key="4">
    <source>
        <dbReference type="Proteomes" id="UP001611548"/>
    </source>
</evidence>
<proteinExistence type="inferred from homology"/>
<dbReference type="SUPFAM" id="SSF48264">
    <property type="entry name" value="Cytochrome P450"/>
    <property type="match status" value="1"/>
</dbReference>
<keyword evidence="2" id="KW-0408">Iron</keyword>
<dbReference type="Pfam" id="PF00067">
    <property type="entry name" value="p450"/>
    <property type="match status" value="1"/>
</dbReference>